<accession>A0A6A5YZN6</accession>
<reference evidence="2" key="1">
    <citation type="journal article" date="2020" name="Stud. Mycol.">
        <title>101 Dothideomycetes genomes: a test case for predicting lifestyles and emergence of pathogens.</title>
        <authorList>
            <person name="Haridas S."/>
            <person name="Albert R."/>
            <person name="Binder M."/>
            <person name="Bloem J."/>
            <person name="Labutti K."/>
            <person name="Salamov A."/>
            <person name="Andreopoulos B."/>
            <person name="Baker S."/>
            <person name="Barry K."/>
            <person name="Bills G."/>
            <person name="Bluhm B."/>
            <person name="Cannon C."/>
            <person name="Castanera R."/>
            <person name="Culley D."/>
            <person name="Daum C."/>
            <person name="Ezra D."/>
            <person name="Gonzalez J."/>
            <person name="Henrissat B."/>
            <person name="Kuo A."/>
            <person name="Liang C."/>
            <person name="Lipzen A."/>
            <person name="Lutzoni F."/>
            <person name="Magnuson J."/>
            <person name="Mondo S."/>
            <person name="Nolan M."/>
            <person name="Ohm R."/>
            <person name="Pangilinan J."/>
            <person name="Park H.-J."/>
            <person name="Ramirez L."/>
            <person name="Alfaro M."/>
            <person name="Sun H."/>
            <person name="Tritt A."/>
            <person name="Yoshinaga Y."/>
            <person name="Zwiers L.-H."/>
            <person name="Turgeon B."/>
            <person name="Goodwin S."/>
            <person name="Spatafora J."/>
            <person name="Crous P."/>
            <person name="Grigoriev I."/>
        </authorList>
    </citation>
    <scope>NUCLEOTIDE SEQUENCE</scope>
    <source>
        <strain evidence="2">CBS 627.86</strain>
    </source>
</reference>
<keyword evidence="3" id="KW-1185">Reference proteome</keyword>
<dbReference type="AlphaFoldDB" id="A0A6A5YZN6"/>
<evidence type="ECO:0000256" key="1">
    <source>
        <dbReference type="SAM" id="SignalP"/>
    </source>
</evidence>
<proteinExistence type="predicted"/>
<name>A0A6A5YZN6_9PLEO</name>
<evidence type="ECO:0000313" key="3">
    <source>
        <dbReference type="Proteomes" id="UP000799770"/>
    </source>
</evidence>
<gene>
    <name evidence="2" type="ORF">BDV96DRAFT_666118</name>
</gene>
<organism evidence="2 3">
    <name type="scientific">Lophiotrema nucula</name>
    <dbReference type="NCBI Taxonomy" id="690887"/>
    <lineage>
        <taxon>Eukaryota</taxon>
        <taxon>Fungi</taxon>
        <taxon>Dikarya</taxon>
        <taxon>Ascomycota</taxon>
        <taxon>Pezizomycotina</taxon>
        <taxon>Dothideomycetes</taxon>
        <taxon>Pleosporomycetidae</taxon>
        <taxon>Pleosporales</taxon>
        <taxon>Lophiotremataceae</taxon>
        <taxon>Lophiotrema</taxon>
    </lineage>
</organism>
<dbReference type="Proteomes" id="UP000799770">
    <property type="component" value="Unassembled WGS sequence"/>
</dbReference>
<feature type="signal peptide" evidence="1">
    <location>
        <begin position="1"/>
        <end position="18"/>
    </location>
</feature>
<feature type="chain" id="PRO_5025555318" evidence="1">
    <location>
        <begin position="19"/>
        <end position="199"/>
    </location>
</feature>
<evidence type="ECO:0000313" key="2">
    <source>
        <dbReference type="EMBL" id="KAF2111561.1"/>
    </source>
</evidence>
<keyword evidence="1" id="KW-0732">Signal</keyword>
<dbReference type="EMBL" id="ML977334">
    <property type="protein sequence ID" value="KAF2111561.1"/>
    <property type="molecule type" value="Genomic_DNA"/>
</dbReference>
<sequence>MQPRPVVLGYLLFQSVIAATPNMKQCCAPVASASPISLITPAFSNAPKAQNCIYKFNIQIWQRCRQAASGGSLENLVKVGNIQDSRTKAETPFAEGSTDYFALSFKDQKIITQDVPVGTPHNIAVYEDSTGGRVSFGYDYKLTSNGGFQSDCGFNIDNEPSQTCGYCHDLNWNSTILNCFDPANVNTSRIANATCEFSC</sequence>
<protein>
    <submittedName>
        <fullName evidence="2">Uncharacterized protein</fullName>
    </submittedName>
</protein>